<dbReference type="PANTHER" id="PTHR21310:SF42">
    <property type="entry name" value="BIFUNCTIONAL AAC_APH"/>
    <property type="match status" value="1"/>
</dbReference>
<reference evidence="2 3" key="1">
    <citation type="journal article" date="2019" name="Int. J. Syst. Evol. Microbiol.">
        <title>The Global Catalogue of Microorganisms (GCM) 10K type strain sequencing project: providing services to taxonomists for standard genome sequencing and annotation.</title>
        <authorList>
            <consortium name="The Broad Institute Genomics Platform"/>
            <consortium name="The Broad Institute Genome Sequencing Center for Infectious Disease"/>
            <person name="Wu L."/>
            <person name="Ma J."/>
        </authorList>
    </citation>
    <scope>NUCLEOTIDE SEQUENCE [LARGE SCALE GENOMIC DNA]</scope>
    <source>
        <strain evidence="2 3">JCM 10425</strain>
    </source>
</reference>
<dbReference type="SUPFAM" id="SSF56112">
    <property type="entry name" value="Protein kinase-like (PK-like)"/>
    <property type="match status" value="1"/>
</dbReference>
<dbReference type="Gene3D" id="3.30.200.20">
    <property type="entry name" value="Phosphorylase Kinase, domain 1"/>
    <property type="match status" value="1"/>
</dbReference>
<dbReference type="Pfam" id="PF01636">
    <property type="entry name" value="APH"/>
    <property type="match status" value="1"/>
</dbReference>
<dbReference type="EMBL" id="BAAAGX010000003">
    <property type="protein sequence ID" value="GAA0222455.1"/>
    <property type="molecule type" value="Genomic_DNA"/>
</dbReference>
<dbReference type="Proteomes" id="UP001500967">
    <property type="component" value="Unassembled WGS sequence"/>
</dbReference>
<dbReference type="CDD" id="cd05155">
    <property type="entry name" value="APH_ChoK_like_1"/>
    <property type="match status" value="1"/>
</dbReference>
<proteinExistence type="predicted"/>
<accession>A0ABN0TID0</accession>
<gene>
    <name evidence="2" type="ORF">GCM10009539_04580</name>
</gene>
<dbReference type="InterPro" id="IPR002575">
    <property type="entry name" value="Aminoglycoside_PTrfase"/>
</dbReference>
<evidence type="ECO:0000313" key="2">
    <source>
        <dbReference type="EMBL" id="GAA0222455.1"/>
    </source>
</evidence>
<organism evidence="2 3">
    <name type="scientific">Cryptosporangium japonicum</name>
    <dbReference type="NCBI Taxonomy" id="80872"/>
    <lineage>
        <taxon>Bacteria</taxon>
        <taxon>Bacillati</taxon>
        <taxon>Actinomycetota</taxon>
        <taxon>Actinomycetes</taxon>
        <taxon>Cryptosporangiales</taxon>
        <taxon>Cryptosporangiaceae</taxon>
        <taxon>Cryptosporangium</taxon>
    </lineage>
</organism>
<evidence type="ECO:0000259" key="1">
    <source>
        <dbReference type="Pfam" id="PF01636"/>
    </source>
</evidence>
<sequence length="291" mass="31821">MHEHEVSIDQTLVERLVAAQFPQWANLPVRHASSAGTDNAMFRLGDTMVVRLPRIDWAAGSVDHEQTWLPVIGPLLPVATPAPLGLGEPAYGYPWRWSVYTWLDGANPTADDLTEPLVRDIADCLNAIRALDVPGGPVNQRGFGFEARDEVTRRSISEMVGMVDTAAVTAVWDAAFTLPPCEPPGTWIHSDVAPGNLLVRDGRLAGLIDFSGVSRGDPAVDIGLAWNLLPARLRPAFRDQLDVDEATWLRSRAWSLSQACLQLPYYHETNKPLAAQARYVISEVLADAATT</sequence>
<dbReference type="InterPro" id="IPR051678">
    <property type="entry name" value="AGP_Transferase"/>
</dbReference>
<feature type="domain" description="Aminoglycoside phosphotransferase" evidence="1">
    <location>
        <begin position="34"/>
        <end position="253"/>
    </location>
</feature>
<protein>
    <recommendedName>
        <fullName evidence="1">Aminoglycoside phosphotransferase domain-containing protein</fullName>
    </recommendedName>
</protein>
<keyword evidence="3" id="KW-1185">Reference proteome</keyword>
<comment type="caution">
    <text evidence="2">The sequence shown here is derived from an EMBL/GenBank/DDBJ whole genome shotgun (WGS) entry which is preliminary data.</text>
</comment>
<dbReference type="InterPro" id="IPR011009">
    <property type="entry name" value="Kinase-like_dom_sf"/>
</dbReference>
<dbReference type="Gene3D" id="3.90.1200.10">
    <property type="match status" value="1"/>
</dbReference>
<dbReference type="PANTHER" id="PTHR21310">
    <property type="entry name" value="AMINOGLYCOSIDE PHOSPHOTRANSFERASE-RELATED-RELATED"/>
    <property type="match status" value="1"/>
</dbReference>
<name>A0ABN0TID0_9ACTN</name>
<evidence type="ECO:0000313" key="3">
    <source>
        <dbReference type="Proteomes" id="UP001500967"/>
    </source>
</evidence>